<dbReference type="EMBL" id="WVTA01000003">
    <property type="protein sequence ID" value="KAK3215424.1"/>
    <property type="molecule type" value="Genomic_DNA"/>
</dbReference>
<gene>
    <name evidence="1" type="ORF">GRF29_19g3249779</name>
</gene>
<reference evidence="1 2" key="1">
    <citation type="submission" date="2021-02" db="EMBL/GenBank/DDBJ databases">
        <title>Genome assembly of Pseudopithomyces chartarum.</title>
        <authorList>
            <person name="Jauregui R."/>
            <person name="Singh J."/>
            <person name="Voisey C."/>
        </authorList>
    </citation>
    <scope>NUCLEOTIDE SEQUENCE [LARGE SCALE GENOMIC DNA]</scope>
    <source>
        <strain evidence="1 2">AGR01</strain>
    </source>
</reference>
<organism evidence="1 2">
    <name type="scientific">Pseudopithomyces chartarum</name>
    <dbReference type="NCBI Taxonomy" id="1892770"/>
    <lineage>
        <taxon>Eukaryota</taxon>
        <taxon>Fungi</taxon>
        <taxon>Dikarya</taxon>
        <taxon>Ascomycota</taxon>
        <taxon>Pezizomycotina</taxon>
        <taxon>Dothideomycetes</taxon>
        <taxon>Pleosporomycetidae</taxon>
        <taxon>Pleosporales</taxon>
        <taxon>Massarineae</taxon>
        <taxon>Didymosphaeriaceae</taxon>
        <taxon>Pseudopithomyces</taxon>
    </lineage>
</organism>
<keyword evidence="2" id="KW-1185">Reference proteome</keyword>
<comment type="caution">
    <text evidence="1">The sequence shown here is derived from an EMBL/GenBank/DDBJ whole genome shotgun (WGS) entry which is preliminary data.</text>
</comment>
<name>A0AAN6RM28_9PLEO</name>
<evidence type="ECO:0000313" key="1">
    <source>
        <dbReference type="EMBL" id="KAK3215424.1"/>
    </source>
</evidence>
<dbReference type="Proteomes" id="UP001280581">
    <property type="component" value="Unassembled WGS sequence"/>
</dbReference>
<accession>A0AAN6RM28</accession>
<dbReference type="AlphaFoldDB" id="A0AAN6RM28"/>
<evidence type="ECO:0000313" key="2">
    <source>
        <dbReference type="Proteomes" id="UP001280581"/>
    </source>
</evidence>
<proteinExistence type="predicted"/>
<protein>
    <submittedName>
        <fullName evidence="1">Uncharacterized protein</fullName>
    </submittedName>
</protein>
<sequence length="97" mass="11267">MRSHHQRRIHLSLLPLPNHQIIYLPPRILPHHLLDTLHIPLIIPLPPALLPKHPLLNLLLREKRPPRYLHPVPLFLPLRMRQPAGDGLRATNVRGGR</sequence>